<evidence type="ECO:0000313" key="3">
    <source>
        <dbReference type="Proteomes" id="UP001201985"/>
    </source>
</evidence>
<keyword evidence="3" id="KW-1185">Reference proteome</keyword>
<evidence type="ECO:0000259" key="1">
    <source>
        <dbReference type="Pfam" id="PF04168"/>
    </source>
</evidence>
<proteinExistence type="predicted"/>
<gene>
    <name evidence="2" type="ORF">MON41_19385</name>
</gene>
<sequence>MGDILLARDAEALFWLARYVERSENLARILDVNATFARNSRGDQNWLPVLQLNRDQDRFFAIHPILTAEAVLRFYVTDRENPTSIASAMERAHENARALRPIIPSEMWAQLNVFRKWLHGLDKAALAPAGLARLFGRIKEACQTHAGITEGTLHRDQGSYFYRLGRAVERADQTTRLLDIKYHLLLPRVSDVGSLVDVVQWNALLRSAAAHHAYLRVVPGGVSPAGVAGFLLLHPSFPRSVAFCIGEAVRLLVVLRSRHGLTTGAGAEAELEQLQASLGTLTIEEILQQGLHEFLDRIQLRLITATGNLAEGFFNPSSGGVQAQASTGYPR</sequence>
<dbReference type="InterPro" id="IPR007296">
    <property type="entry name" value="DUF403"/>
</dbReference>
<dbReference type="RefSeq" id="WP_241793670.1">
    <property type="nucleotide sequence ID" value="NZ_JALBUU010000074.1"/>
</dbReference>
<organism evidence="2 3">
    <name type="scientific">Teichococcus vastitatis</name>
    <dbReference type="NCBI Taxonomy" id="2307076"/>
    <lineage>
        <taxon>Bacteria</taxon>
        <taxon>Pseudomonadati</taxon>
        <taxon>Pseudomonadota</taxon>
        <taxon>Alphaproteobacteria</taxon>
        <taxon>Acetobacterales</taxon>
        <taxon>Roseomonadaceae</taxon>
        <taxon>Roseomonas</taxon>
    </lineage>
</organism>
<comment type="caution">
    <text evidence="2">The sequence shown here is derived from an EMBL/GenBank/DDBJ whole genome shotgun (WGS) entry which is preliminary data.</text>
</comment>
<accession>A0ABS9W9D1</accession>
<feature type="domain" description="DUF403" evidence="1">
    <location>
        <begin position="5"/>
        <end position="314"/>
    </location>
</feature>
<dbReference type="EMBL" id="JALBUU010000074">
    <property type="protein sequence ID" value="MCI0755833.1"/>
    <property type="molecule type" value="Genomic_DNA"/>
</dbReference>
<dbReference type="InterPro" id="IPR051680">
    <property type="entry name" value="ATP-dep_Glu-Cys_Ligase-2"/>
</dbReference>
<dbReference type="Proteomes" id="UP001201985">
    <property type="component" value="Unassembled WGS sequence"/>
</dbReference>
<protein>
    <submittedName>
        <fullName evidence="2">Alpha-E domain-containing protein</fullName>
    </submittedName>
</protein>
<reference evidence="2 3" key="1">
    <citation type="submission" date="2022-03" db="EMBL/GenBank/DDBJ databases">
        <title>Complete genome analysis of Roseomonas KG 17.1 : a prolific producer of plant growth promoters.</title>
        <authorList>
            <person name="Saadouli I."/>
            <person name="Najjari A."/>
            <person name="Mosbah A."/>
            <person name="Ouzari H.I."/>
        </authorList>
    </citation>
    <scope>NUCLEOTIDE SEQUENCE [LARGE SCALE GENOMIC DNA]</scope>
    <source>
        <strain evidence="2 3">KG17-1</strain>
    </source>
</reference>
<dbReference type="Pfam" id="PF04168">
    <property type="entry name" value="Alpha-E"/>
    <property type="match status" value="1"/>
</dbReference>
<dbReference type="PANTHER" id="PTHR34595:SF7">
    <property type="entry name" value="SLL1039 PROTEIN"/>
    <property type="match status" value="1"/>
</dbReference>
<dbReference type="PANTHER" id="PTHR34595">
    <property type="entry name" value="BLR5612 PROTEIN"/>
    <property type="match status" value="1"/>
</dbReference>
<name>A0ABS9W9D1_9PROT</name>
<evidence type="ECO:0000313" key="2">
    <source>
        <dbReference type="EMBL" id="MCI0755833.1"/>
    </source>
</evidence>